<sequence length="142" mass="15273">MKGLIVLSAVFVVFVMPTVLVCLPARRARVANWILTVFLLAAWLTVFTGWFLSQRAQPGLFPETSPCHGIRATPVSRYLPPDSFCRHADGELRTVNGPDAKSLFWAAACTTVAMPIAAVRARRRAVRHCIPPTTGGATAGGG</sequence>
<dbReference type="RefSeq" id="WP_019324501.1">
    <property type="nucleotide sequence ID" value="NZ_CP121271.1"/>
</dbReference>
<evidence type="ECO:0008006" key="4">
    <source>
        <dbReference type="Google" id="ProtNLM"/>
    </source>
</evidence>
<keyword evidence="1" id="KW-0472">Membrane</keyword>
<feature type="transmembrane region" description="Helical" evidence="1">
    <location>
        <begin position="102"/>
        <end position="119"/>
    </location>
</feature>
<keyword evidence="1" id="KW-0812">Transmembrane</keyword>
<evidence type="ECO:0000313" key="3">
    <source>
        <dbReference type="Proteomes" id="UP001231701"/>
    </source>
</evidence>
<accession>A0AAX3ZBC9</accession>
<gene>
    <name evidence="2" type="ORF">P7W03_01815</name>
</gene>
<dbReference type="Proteomes" id="UP001231701">
    <property type="component" value="Chromosome"/>
</dbReference>
<dbReference type="GeneID" id="90940722"/>
<feature type="transmembrane region" description="Helical" evidence="1">
    <location>
        <begin position="30"/>
        <end position="52"/>
    </location>
</feature>
<organism evidence="2 3">
    <name type="scientific">Streptomyces rochei</name>
    <name type="common">Streptomyces parvullus</name>
    <dbReference type="NCBI Taxonomy" id="1928"/>
    <lineage>
        <taxon>Bacteria</taxon>
        <taxon>Bacillati</taxon>
        <taxon>Actinomycetota</taxon>
        <taxon>Actinomycetes</taxon>
        <taxon>Kitasatosporales</taxon>
        <taxon>Streptomycetaceae</taxon>
        <taxon>Streptomyces</taxon>
        <taxon>Streptomyces rochei group</taxon>
    </lineage>
</organism>
<name>A0AAX3ZBC9_STRRO</name>
<reference evidence="2" key="1">
    <citation type="submission" date="2023-03" db="EMBL/GenBank/DDBJ databases">
        <title>Borrelidin-producing and root-colonizing Streptomyces rochei is a potent biopesticide for soil-borne oomycete-caused plant diseases.</title>
        <authorList>
            <person name="Zhou D."/>
            <person name="Wang X."/>
            <person name="Navarro-Munoz J.C."/>
            <person name="Li W."/>
            <person name="Li J."/>
            <person name="Jiu M."/>
            <person name="Deng S."/>
            <person name="Ye Y."/>
            <person name="Daly P."/>
            <person name="Wei L."/>
        </authorList>
    </citation>
    <scope>NUCLEOTIDE SEQUENCE</scope>
    <source>
        <strain evidence="2">JK1</strain>
    </source>
</reference>
<feature type="transmembrane region" description="Helical" evidence="1">
    <location>
        <begin position="6"/>
        <end position="23"/>
    </location>
</feature>
<dbReference type="AlphaFoldDB" id="A0AAX3ZBC9"/>
<proteinExistence type="predicted"/>
<keyword evidence="1" id="KW-1133">Transmembrane helix</keyword>
<dbReference type="EMBL" id="CP121271">
    <property type="protein sequence ID" value="WMC84364.1"/>
    <property type="molecule type" value="Genomic_DNA"/>
</dbReference>
<evidence type="ECO:0000256" key="1">
    <source>
        <dbReference type="SAM" id="Phobius"/>
    </source>
</evidence>
<evidence type="ECO:0000313" key="2">
    <source>
        <dbReference type="EMBL" id="WMC84364.1"/>
    </source>
</evidence>
<protein>
    <recommendedName>
        <fullName evidence="4">Integral membrane protein</fullName>
    </recommendedName>
</protein>